<name>A0A9W8MZQ4_9AGAR</name>
<dbReference type="EMBL" id="JANKHO010000084">
    <property type="protein sequence ID" value="KAJ3515706.1"/>
    <property type="molecule type" value="Genomic_DNA"/>
</dbReference>
<gene>
    <name evidence="1" type="ORF">NLJ89_g1595</name>
</gene>
<evidence type="ECO:0000313" key="2">
    <source>
        <dbReference type="Proteomes" id="UP001148786"/>
    </source>
</evidence>
<dbReference type="AlphaFoldDB" id="A0A9W8MZQ4"/>
<accession>A0A9W8MZQ4</accession>
<dbReference type="OrthoDB" id="3047552at2759"/>
<dbReference type="InterPro" id="IPR032675">
    <property type="entry name" value="LRR_dom_sf"/>
</dbReference>
<keyword evidence="2" id="KW-1185">Reference proteome</keyword>
<dbReference type="SUPFAM" id="SSF52047">
    <property type="entry name" value="RNI-like"/>
    <property type="match status" value="1"/>
</dbReference>
<sequence>MPTSHPVVPSELLEKFVDELGPVVLEAHPFPKDRWRRDALRACLLASRALRHFALPYLYNHIVITDQHVNDPTPTPTYLRQLRDVLAPDAELPLAALTRVAPCVNVLVIKVVKRNYDDPYAPEGVTSLTKDEGLPLILHALHHGGAALKQLDIIFETHRTPSWSNLPANFRAALAALIRSPSLQYLNITKLSLPPTVLLGAHFRNLSLKSYFCDRHPSIEHRKQISIPSIRRLAFEQRLPTLPSFSASLLRNLRKLVLVNNAVADTIRNWQILSAVRHTLEDLRLEYSDHSETSNSIFGGPFDFGSIPNLRSLTIALARSKGHAYNNKTNDSKFDALASLLDMSTPAVALAEISLHITMLEANVKQNFFIPTELGGYQHWVLMDEVLSGEHYPSLRKVNIAFEVDIVQLDRLPHVVKDFSTTEFRIDAQCMFRAT</sequence>
<dbReference type="Gene3D" id="3.80.10.10">
    <property type="entry name" value="Ribonuclease Inhibitor"/>
    <property type="match status" value="1"/>
</dbReference>
<protein>
    <submittedName>
        <fullName evidence="1">Uncharacterized protein</fullName>
    </submittedName>
</protein>
<organism evidence="1 2">
    <name type="scientific">Agrocybe chaxingu</name>
    <dbReference type="NCBI Taxonomy" id="84603"/>
    <lineage>
        <taxon>Eukaryota</taxon>
        <taxon>Fungi</taxon>
        <taxon>Dikarya</taxon>
        <taxon>Basidiomycota</taxon>
        <taxon>Agaricomycotina</taxon>
        <taxon>Agaricomycetes</taxon>
        <taxon>Agaricomycetidae</taxon>
        <taxon>Agaricales</taxon>
        <taxon>Agaricineae</taxon>
        <taxon>Strophariaceae</taxon>
        <taxon>Agrocybe</taxon>
    </lineage>
</organism>
<evidence type="ECO:0000313" key="1">
    <source>
        <dbReference type="EMBL" id="KAJ3515706.1"/>
    </source>
</evidence>
<comment type="caution">
    <text evidence="1">The sequence shown here is derived from an EMBL/GenBank/DDBJ whole genome shotgun (WGS) entry which is preliminary data.</text>
</comment>
<dbReference type="Proteomes" id="UP001148786">
    <property type="component" value="Unassembled WGS sequence"/>
</dbReference>
<reference evidence="1" key="1">
    <citation type="submission" date="2022-07" db="EMBL/GenBank/DDBJ databases">
        <title>Genome Sequence of Agrocybe chaxingu.</title>
        <authorList>
            <person name="Buettner E."/>
        </authorList>
    </citation>
    <scope>NUCLEOTIDE SEQUENCE</scope>
    <source>
        <strain evidence="1">MP-N11</strain>
    </source>
</reference>
<proteinExistence type="predicted"/>